<dbReference type="InterPro" id="IPR025272">
    <property type="entry name" value="SocA_Panacea"/>
</dbReference>
<protein>
    <recommendedName>
        <fullName evidence="1">Antitoxin SocA-like Panacea domain-containing protein</fullName>
    </recommendedName>
</protein>
<dbReference type="AlphaFoldDB" id="A0A0L6JX35"/>
<evidence type="ECO:0000259" key="1">
    <source>
        <dbReference type="Pfam" id="PF13274"/>
    </source>
</evidence>
<dbReference type="EMBL" id="LGTC01000001">
    <property type="protein sequence ID" value="KNY30160.1"/>
    <property type="molecule type" value="Genomic_DNA"/>
</dbReference>
<dbReference type="eggNOG" id="COG3600">
    <property type="taxonomic scope" value="Bacteria"/>
</dbReference>
<evidence type="ECO:0000313" key="3">
    <source>
        <dbReference type="Proteomes" id="UP000036923"/>
    </source>
</evidence>
<proteinExistence type="predicted"/>
<name>A0A0L6JX35_9FIRM</name>
<feature type="domain" description="Antitoxin SocA-like Panacea" evidence="1">
    <location>
        <begin position="192"/>
        <end position="287"/>
    </location>
</feature>
<dbReference type="Pfam" id="PF13274">
    <property type="entry name" value="SocA_Panacea"/>
    <property type="match status" value="1"/>
</dbReference>
<organism evidence="2 3">
    <name type="scientific">Pseudobacteroides cellulosolvens ATCC 35603 = DSM 2933</name>
    <dbReference type="NCBI Taxonomy" id="398512"/>
    <lineage>
        <taxon>Bacteria</taxon>
        <taxon>Bacillati</taxon>
        <taxon>Bacillota</taxon>
        <taxon>Clostridia</taxon>
        <taxon>Eubacteriales</taxon>
        <taxon>Oscillospiraceae</taxon>
        <taxon>Pseudobacteroides</taxon>
    </lineage>
</organism>
<dbReference type="OrthoDB" id="3213544at2"/>
<comment type="caution">
    <text evidence="2">The sequence shown here is derived from an EMBL/GenBank/DDBJ whole genome shotgun (WGS) entry which is preliminary data.</text>
</comment>
<dbReference type="STRING" id="398512.Bccel_5437"/>
<dbReference type="RefSeq" id="WP_050753890.1">
    <property type="nucleotide sequence ID" value="NZ_JQKC01000047.1"/>
</dbReference>
<sequence>MMEGLKRMKEYCYECDNDVDITITEKEIFTEIKGIKFSYMGEIAYCECCGNEVYISSISDENIEKANQKYREITGIIQTQEIQELLEKYDIGQKPLSKLLGWGETTIVRYIQGLMPTKEYSNRLKELFNPLKMKELLDNNNNALTKIAFKKTSDKVQGYISKTGDKKPIITANYFLNKMDVDAGESITPLKIQKLVYYAQAWLLGIFGRPLFCEDFQAWLHGPVIPDMYIHYKTLGYKSNDSLPKPSSVDCCFNEEEIMTLEMVWNVYGKYDGKYLEKLTHSEVPWQIAWRKREEENKGTEIITKESIEEYYKELKNKTNFDFGSIENLEKLYCSLA</sequence>
<evidence type="ECO:0000313" key="2">
    <source>
        <dbReference type="EMBL" id="KNY30160.1"/>
    </source>
</evidence>
<gene>
    <name evidence="2" type="ORF">Bccel_5437</name>
</gene>
<dbReference type="Proteomes" id="UP000036923">
    <property type="component" value="Unassembled WGS sequence"/>
</dbReference>
<reference evidence="3" key="1">
    <citation type="submission" date="2015-07" db="EMBL/GenBank/DDBJ databases">
        <title>Near-Complete Genome Sequence of the Cellulolytic Bacterium Bacteroides (Pseudobacteroides) cellulosolvens ATCC 35603.</title>
        <authorList>
            <person name="Dassa B."/>
            <person name="Utturkar S.M."/>
            <person name="Klingeman D.M."/>
            <person name="Hurt R.A."/>
            <person name="Keller M."/>
            <person name="Xu J."/>
            <person name="Reddy Y.H.K."/>
            <person name="Borovok I."/>
            <person name="Grinberg I.R."/>
            <person name="Lamed R."/>
            <person name="Zhivin O."/>
            <person name="Bayer E.A."/>
            <person name="Brown S.D."/>
        </authorList>
    </citation>
    <scope>NUCLEOTIDE SEQUENCE [LARGE SCALE GENOMIC DNA]</scope>
    <source>
        <strain evidence="3">DSM 2933</strain>
    </source>
</reference>
<accession>A0A0L6JX35</accession>
<keyword evidence="3" id="KW-1185">Reference proteome</keyword>